<dbReference type="Proteomes" id="UP001154420">
    <property type="component" value="Unassembled WGS sequence"/>
</dbReference>
<dbReference type="InterPro" id="IPR001365">
    <property type="entry name" value="A_deaminase_dom"/>
</dbReference>
<dbReference type="SUPFAM" id="SSF51556">
    <property type="entry name" value="Metallo-dependent hydrolases"/>
    <property type="match status" value="1"/>
</dbReference>
<comment type="cofactor">
    <cofactor evidence="1">
        <name>Zn(2+)</name>
        <dbReference type="ChEBI" id="CHEBI:29105"/>
    </cofactor>
</comment>
<dbReference type="GO" id="GO:0043103">
    <property type="term" value="P:hypoxanthine salvage"/>
    <property type="evidence" value="ECO:0007669"/>
    <property type="project" value="TreeGrafter"/>
</dbReference>
<dbReference type="OrthoDB" id="8772092at2"/>
<evidence type="ECO:0000256" key="2">
    <source>
        <dbReference type="ARBA" id="ARBA00006676"/>
    </source>
</evidence>
<dbReference type="GO" id="GO:0005829">
    <property type="term" value="C:cytosol"/>
    <property type="evidence" value="ECO:0007669"/>
    <property type="project" value="TreeGrafter"/>
</dbReference>
<comment type="similarity">
    <text evidence="2">Belongs to the metallo-dependent hydrolases superfamily. Adenosine and AMP deaminases family.</text>
</comment>
<evidence type="ECO:0000256" key="4">
    <source>
        <dbReference type="ARBA" id="ARBA00022723"/>
    </source>
</evidence>
<dbReference type="RefSeq" id="WP_160559985.1">
    <property type="nucleotide sequence ID" value="NZ_QZDT01000013.1"/>
</dbReference>
<gene>
    <name evidence="8" type="ORF">D5281_09930</name>
</gene>
<dbReference type="Pfam" id="PF00962">
    <property type="entry name" value="A_deaminase"/>
    <property type="match status" value="1"/>
</dbReference>
<dbReference type="GO" id="GO:0046103">
    <property type="term" value="P:inosine biosynthetic process"/>
    <property type="evidence" value="ECO:0007669"/>
    <property type="project" value="TreeGrafter"/>
</dbReference>
<evidence type="ECO:0000256" key="6">
    <source>
        <dbReference type="ARBA" id="ARBA00022833"/>
    </source>
</evidence>
<dbReference type="AlphaFoldDB" id="A0A9X5GS97"/>
<sequence length="849" mass="99912">MDIERGNLEILFKKIPFEQIQLFRGTSGDCHTYDRVGKKLYLEYVKDIFPKYSEDERVNNYLLLKEDMRNSPNGLRSVFGMISKVASKLLTFQSQKIKCKLDEMLRWREISFQLGQDFFTCAFLAQEDLKRGRENCFFAWEPIIGSDDMRLDNILKRGMAENHFHLNGSTKIFELNWICLMNHIENRGKEFKKFEKMLQYNYGNDPNKKRFYELCLRAALYRIFLFGVIHCDNFLTEELQKIIEGIEQRKILVWEVVSDLQDIINLARATYGAANEKHVILDYALEKDVYDENNNPSRLLSGERRFLYECYKRSFGTGEYSFKEYQKNVFYRYLVARTYFRSEMVQVNRMVGFSNFGDYESRKEYFVEDKKEYEYELVRLAVNASFQEQNIVSLEARICPALDSHTLAGKLNQKLECVGEDEIKEKMFFVLHFPKAKEKKYELYAPRDVVVRRKTEKYANAIVALLEKKDRINQYIRGIDACANEIGCRPEVFAQIYRYLLDYLVPGELGRQGVLMATYHAGEDFLDLVDGLRAIDEAMLFCNLHRGCRIGHALALGIDPSAYYQFKGNVLALPKQELLDDIAWLLVKQDEYRIGLNGKLKSILDQQFYDLFNEIYPTYNLKNSRCESVNYLEYYNSWRLRGDFPGSYLLDEEAFACSLNSIPLKRFSRYEFNDKVSNSIRKAEKYRKLYRMYHYDEHVRKEGAKRVLFKIPCGYAEAVREIQDRMIQMLVMEGIGIETNPSSNYLIGTIQKYEEHPILRFNGRKLRNTENNMSLQVSLNTDDQGVFDTSLENEFALMTAALRKAKTKDGQYIYDVEDIYAWIDYVRRMGITQVFSATSREADYLSRIK</sequence>
<proteinExistence type="inferred from homology"/>
<keyword evidence="6" id="KW-0862">Zinc</keyword>
<evidence type="ECO:0000256" key="3">
    <source>
        <dbReference type="ARBA" id="ARBA00012784"/>
    </source>
</evidence>
<dbReference type="GO" id="GO:0004000">
    <property type="term" value="F:adenosine deaminase activity"/>
    <property type="evidence" value="ECO:0007669"/>
    <property type="project" value="TreeGrafter"/>
</dbReference>
<evidence type="ECO:0000256" key="1">
    <source>
        <dbReference type="ARBA" id="ARBA00001947"/>
    </source>
</evidence>
<dbReference type="Gene3D" id="3.20.20.140">
    <property type="entry name" value="Metal-dependent hydrolases"/>
    <property type="match status" value="2"/>
</dbReference>
<evidence type="ECO:0000313" key="8">
    <source>
        <dbReference type="EMBL" id="NBJ92906.1"/>
    </source>
</evidence>
<dbReference type="PANTHER" id="PTHR11409:SF43">
    <property type="entry name" value="ADENOSINE DEAMINASE"/>
    <property type="match status" value="1"/>
</dbReference>
<dbReference type="InterPro" id="IPR032466">
    <property type="entry name" value="Metal_Hydrolase"/>
</dbReference>
<keyword evidence="9" id="KW-1185">Reference proteome</keyword>
<evidence type="ECO:0000313" key="9">
    <source>
        <dbReference type="Proteomes" id="UP001154420"/>
    </source>
</evidence>
<dbReference type="PANTHER" id="PTHR11409">
    <property type="entry name" value="ADENOSINE DEAMINASE"/>
    <property type="match status" value="1"/>
</dbReference>
<organism evidence="8 9">
    <name type="scientific">Parablautia muri</name>
    <dbReference type="NCBI Taxonomy" id="2320879"/>
    <lineage>
        <taxon>Bacteria</taxon>
        <taxon>Bacillati</taxon>
        <taxon>Bacillota</taxon>
        <taxon>Clostridia</taxon>
        <taxon>Lachnospirales</taxon>
        <taxon>Lachnospiraceae</taxon>
        <taxon>Parablautia</taxon>
    </lineage>
</organism>
<dbReference type="EMBL" id="QZDT01000013">
    <property type="protein sequence ID" value="NBJ92906.1"/>
    <property type="molecule type" value="Genomic_DNA"/>
</dbReference>
<dbReference type="GO" id="GO:0006154">
    <property type="term" value="P:adenosine catabolic process"/>
    <property type="evidence" value="ECO:0007669"/>
    <property type="project" value="TreeGrafter"/>
</dbReference>
<evidence type="ECO:0000259" key="7">
    <source>
        <dbReference type="Pfam" id="PF00962"/>
    </source>
</evidence>
<feature type="domain" description="Adenosine deaminase" evidence="7">
    <location>
        <begin position="720"/>
        <end position="799"/>
    </location>
</feature>
<accession>A0A9X5GS97</accession>
<protein>
    <recommendedName>
        <fullName evidence="3">adenosine deaminase</fullName>
        <ecNumber evidence="3">3.5.4.4</ecNumber>
    </recommendedName>
</protein>
<dbReference type="InterPro" id="IPR006330">
    <property type="entry name" value="Ado/ade_deaminase"/>
</dbReference>
<keyword evidence="4" id="KW-0479">Metal-binding</keyword>
<comment type="caution">
    <text evidence="8">The sequence shown here is derived from an EMBL/GenBank/DDBJ whole genome shotgun (WGS) entry which is preliminary data.</text>
</comment>
<dbReference type="EC" id="3.5.4.4" evidence="3"/>
<evidence type="ECO:0000256" key="5">
    <source>
        <dbReference type="ARBA" id="ARBA00022801"/>
    </source>
</evidence>
<dbReference type="GO" id="GO:0046872">
    <property type="term" value="F:metal ion binding"/>
    <property type="evidence" value="ECO:0007669"/>
    <property type="project" value="UniProtKB-KW"/>
</dbReference>
<keyword evidence="5" id="KW-0378">Hydrolase</keyword>
<reference evidence="8" key="1">
    <citation type="submission" date="2018-09" db="EMBL/GenBank/DDBJ databases">
        <title>Murine metabolic-syndrome-specific gut microbial biobank.</title>
        <authorList>
            <person name="Liu C."/>
        </authorList>
    </citation>
    <scope>NUCLEOTIDE SEQUENCE</scope>
    <source>
        <strain evidence="8">D42-62</strain>
    </source>
</reference>
<name>A0A9X5GS97_9FIRM</name>